<accession>A0AAV8S880</accession>
<evidence type="ECO:0000256" key="1">
    <source>
        <dbReference type="SAM" id="MobiDB-lite"/>
    </source>
</evidence>
<gene>
    <name evidence="2" type="ORF">K2173_003038</name>
</gene>
<dbReference type="EMBL" id="JAIWQS010000012">
    <property type="protein sequence ID" value="KAJ8748401.1"/>
    <property type="molecule type" value="Genomic_DNA"/>
</dbReference>
<feature type="compositionally biased region" description="Basic residues" evidence="1">
    <location>
        <begin position="36"/>
        <end position="46"/>
    </location>
</feature>
<feature type="region of interest" description="Disordered" evidence="1">
    <location>
        <begin position="31"/>
        <end position="52"/>
    </location>
</feature>
<name>A0AAV8S880_9ROSI</name>
<dbReference type="AlphaFoldDB" id="A0AAV8S880"/>
<keyword evidence="3" id="KW-1185">Reference proteome</keyword>
<evidence type="ECO:0000313" key="2">
    <source>
        <dbReference type="EMBL" id="KAJ8748401.1"/>
    </source>
</evidence>
<sequence length="85" mass="9593">MLKFCLMTSHACPPGPGFVFLQDRNRVVKRSEKIKLKSSPKRKNRRGVREKDVNRRSCLHACICLLSLIVDKPSGKTAVLSIKNS</sequence>
<reference evidence="2 3" key="1">
    <citation type="submission" date="2021-09" db="EMBL/GenBank/DDBJ databases">
        <title>Genomic insights and catalytic innovation underlie evolution of tropane alkaloids biosynthesis.</title>
        <authorList>
            <person name="Wang Y.-J."/>
            <person name="Tian T."/>
            <person name="Huang J.-P."/>
            <person name="Huang S.-X."/>
        </authorList>
    </citation>
    <scope>NUCLEOTIDE SEQUENCE [LARGE SCALE GENOMIC DNA]</scope>
    <source>
        <strain evidence="2">KIB-2018</strain>
        <tissue evidence="2">Leaf</tissue>
    </source>
</reference>
<dbReference type="PANTHER" id="PTHR35095">
    <property type="entry name" value="OS05G0143300 PROTEIN"/>
    <property type="match status" value="1"/>
</dbReference>
<proteinExistence type="predicted"/>
<dbReference type="Proteomes" id="UP001159364">
    <property type="component" value="Linkage Group LG12"/>
</dbReference>
<protein>
    <submittedName>
        <fullName evidence="2">Uncharacterized protein</fullName>
    </submittedName>
</protein>
<dbReference type="PANTHER" id="PTHR35095:SF1">
    <property type="entry name" value="OS05G0143300 PROTEIN"/>
    <property type="match status" value="1"/>
</dbReference>
<evidence type="ECO:0000313" key="3">
    <source>
        <dbReference type="Proteomes" id="UP001159364"/>
    </source>
</evidence>
<organism evidence="2 3">
    <name type="scientific">Erythroxylum novogranatense</name>
    <dbReference type="NCBI Taxonomy" id="1862640"/>
    <lineage>
        <taxon>Eukaryota</taxon>
        <taxon>Viridiplantae</taxon>
        <taxon>Streptophyta</taxon>
        <taxon>Embryophyta</taxon>
        <taxon>Tracheophyta</taxon>
        <taxon>Spermatophyta</taxon>
        <taxon>Magnoliopsida</taxon>
        <taxon>eudicotyledons</taxon>
        <taxon>Gunneridae</taxon>
        <taxon>Pentapetalae</taxon>
        <taxon>rosids</taxon>
        <taxon>fabids</taxon>
        <taxon>Malpighiales</taxon>
        <taxon>Erythroxylaceae</taxon>
        <taxon>Erythroxylum</taxon>
    </lineage>
</organism>
<comment type="caution">
    <text evidence="2">The sequence shown here is derived from an EMBL/GenBank/DDBJ whole genome shotgun (WGS) entry which is preliminary data.</text>
</comment>